<reference evidence="1 2" key="1">
    <citation type="journal article" date="2019" name="Sci. Rep.">
        <title>Orb-weaving spider Araneus ventricosus genome elucidates the spidroin gene catalogue.</title>
        <authorList>
            <person name="Kono N."/>
            <person name="Nakamura H."/>
            <person name="Ohtoshi R."/>
            <person name="Moran D.A.P."/>
            <person name="Shinohara A."/>
            <person name="Yoshida Y."/>
            <person name="Fujiwara M."/>
            <person name="Mori M."/>
            <person name="Tomita M."/>
            <person name="Arakawa K."/>
        </authorList>
    </citation>
    <scope>NUCLEOTIDE SEQUENCE [LARGE SCALE GENOMIC DNA]</scope>
</reference>
<protein>
    <submittedName>
        <fullName evidence="1">Uncharacterized protein</fullName>
    </submittedName>
</protein>
<comment type="caution">
    <text evidence="1">The sequence shown here is derived from an EMBL/GenBank/DDBJ whole genome shotgun (WGS) entry which is preliminary data.</text>
</comment>
<dbReference type="InterPro" id="IPR043502">
    <property type="entry name" value="DNA/RNA_pol_sf"/>
</dbReference>
<proteinExistence type="predicted"/>
<dbReference type="EMBL" id="BGPR01000357">
    <property type="protein sequence ID" value="GBM15272.1"/>
    <property type="molecule type" value="Genomic_DNA"/>
</dbReference>
<dbReference type="SUPFAM" id="SSF56672">
    <property type="entry name" value="DNA/RNA polymerases"/>
    <property type="match status" value="1"/>
</dbReference>
<dbReference type="PANTHER" id="PTHR47331:SF1">
    <property type="entry name" value="GAG-LIKE PROTEIN"/>
    <property type="match status" value="1"/>
</dbReference>
<keyword evidence="2" id="KW-1185">Reference proteome</keyword>
<dbReference type="AlphaFoldDB" id="A0A4Y2DEP8"/>
<dbReference type="GO" id="GO:0071897">
    <property type="term" value="P:DNA biosynthetic process"/>
    <property type="evidence" value="ECO:0007669"/>
    <property type="project" value="UniProtKB-ARBA"/>
</dbReference>
<evidence type="ECO:0000313" key="2">
    <source>
        <dbReference type="Proteomes" id="UP000499080"/>
    </source>
</evidence>
<organism evidence="1 2">
    <name type="scientific">Araneus ventricosus</name>
    <name type="common">Orbweaver spider</name>
    <name type="synonym">Epeira ventricosa</name>
    <dbReference type="NCBI Taxonomy" id="182803"/>
    <lineage>
        <taxon>Eukaryota</taxon>
        <taxon>Metazoa</taxon>
        <taxon>Ecdysozoa</taxon>
        <taxon>Arthropoda</taxon>
        <taxon>Chelicerata</taxon>
        <taxon>Arachnida</taxon>
        <taxon>Araneae</taxon>
        <taxon>Araneomorphae</taxon>
        <taxon>Entelegynae</taxon>
        <taxon>Araneoidea</taxon>
        <taxon>Araneidae</taxon>
        <taxon>Araneus</taxon>
    </lineage>
</organism>
<dbReference type="PANTHER" id="PTHR47331">
    <property type="entry name" value="PHD-TYPE DOMAIN-CONTAINING PROTEIN"/>
    <property type="match status" value="1"/>
</dbReference>
<sequence length="155" mass="18160">MDGRRVVKFPWKQDRTLLSDNYNVASQRLKCLQKKFKNTDFQNIDTEIMQDYIDKNQMEIGSETPVNESSTFYLPHHAVKKQKNQNVKYRIVFDRSSHSPGNPSLNEVLEPNLLPEILATLLRFRLLKRAMICDGNKAFLQLTLSEEDRDAIRFL</sequence>
<dbReference type="OrthoDB" id="6431949at2759"/>
<name>A0A4Y2DEP8_ARAVE</name>
<evidence type="ECO:0000313" key="1">
    <source>
        <dbReference type="EMBL" id="GBM15272.1"/>
    </source>
</evidence>
<dbReference type="Proteomes" id="UP000499080">
    <property type="component" value="Unassembled WGS sequence"/>
</dbReference>
<accession>A0A4Y2DEP8</accession>
<gene>
    <name evidence="1" type="ORF">AVEN_144057_1</name>
</gene>